<dbReference type="InterPro" id="IPR029044">
    <property type="entry name" value="Nucleotide-diphossugar_trans"/>
</dbReference>
<dbReference type="Gene3D" id="3.90.550.10">
    <property type="entry name" value="Spore Coat Polysaccharide Biosynthesis Protein SpsA, Chain A"/>
    <property type="match status" value="1"/>
</dbReference>
<dbReference type="RefSeq" id="WP_119668919.1">
    <property type="nucleotide sequence ID" value="NZ_QXED01000005.1"/>
</dbReference>
<dbReference type="AlphaFoldDB" id="A0A418M5B3"/>
<evidence type="ECO:0000313" key="2">
    <source>
        <dbReference type="Proteomes" id="UP000283523"/>
    </source>
</evidence>
<keyword evidence="2" id="KW-1185">Reference proteome</keyword>
<sequence length="244" mass="26588">MSVNYSRTAVLLFTLSARAETIRKAPVAMRLRGRSQPKTQRLWESLQQLAVAKAQAAGLPCLRSTTLLSSSEQSLPFGRQLRLAATAALRQGFDRIIVIGNDCPSLRVADLRAAAGTLAEDGLPIGFDQRGGVFLFGLDRRFLTPAYADSFEQLPWQTARLGAALQTLLETSFGRVRPLATVRADWNKAADVRTGTWLAGAFAWLTGRIGSLLDQTTSDVCFVASFSLPFFSRSRSLRAPPVLS</sequence>
<evidence type="ECO:0000313" key="1">
    <source>
        <dbReference type="EMBL" id="RIV21128.1"/>
    </source>
</evidence>
<organism evidence="1 2">
    <name type="scientific">Fibrisoma montanum</name>
    <dbReference type="NCBI Taxonomy" id="2305895"/>
    <lineage>
        <taxon>Bacteria</taxon>
        <taxon>Pseudomonadati</taxon>
        <taxon>Bacteroidota</taxon>
        <taxon>Cytophagia</taxon>
        <taxon>Cytophagales</taxon>
        <taxon>Spirosomataceae</taxon>
        <taxon>Fibrisoma</taxon>
    </lineage>
</organism>
<protein>
    <submittedName>
        <fullName evidence="1">DUF2064 domain-containing protein</fullName>
    </submittedName>
</protein>
<reference evidence="1 2" key="1">
    <citation type="submission" date="2018-08" db="EMBL/GenBank/DDBJ databases">
        <title>Fibrisoma montanum sp. nov., isolated from Danxia mountain soil.</title>
        <authorList>
            <person name="Huang Y."/>
        </authorList>
    </citation>
    <scope>NUCLEOTIDE SEQUENCE [LARGE SCALE GENOMIC DNA]</scope>
    <source>
        <strain evidence="1 2">HYT19</strain>
    </source>
</reference>
<dbReference type="Proteomes" id="UP000283523">
    <property type="component" value="Unassembled WGS sequence"/>
</dbReference>
<dbReference type="SUPFAM" id="SSF53448">
    <property type="entry name" value="Nucleotide-diphospho-sugar transferases"/>
    <property type="match status" value="1"/>
</dbReference>
<dbReference type="OrthoDB" id="9798250at2"/>
<dbReference type="Pfam" id="PF09837">
    <property type="entry name" value="DUF2064"/>
    <property type="match status" value="1"/>
</dbReference>
<dbReference type="InterPro" id="IPR018641">
    <property type="entry name" value="Trfase_1_rSAM/seldom-assoc"/>
</dbReference>
<comment type="caution">
    <text evidence="1">The sequence shown here is derived from an EMBL/GenBank/DDBJ whole genome shotgun (WGS) entry which is preliminary data.</text>
</comment>
<name>A0A418M5B3_9BACT</name>
<accession>A0A418M5B3</accession>
<gene>
    <name evidence="1" type="ORF">DYU11_17015</name>
</gene>
<dbReference type="EMBL" id="QXED01000005">
    <property type="protein sequence ID" value="RIV21128.1"/>
    <property type="molecule type" value="Genomic_DNA"/>
</dbReference>
<proteinExistence type="predicted"/>